<dbReference type="KEGG" id="run:DR864_16755"/>
<gene>
    <name evidence="2" type="ORF">DR864_16755</name>
</gene>
<keyword evidence="3" id="KW-1185">Reference proteome</keyword>
<feature type="transmembrane region" description="Helical" evidence="1">
    <location>
        <begin position="331"/>
        <end position="350"/>
    </location>
</feature>
<reference evidence="2 3" key="1">
    <citation type="submission" date="2018-07" db="EMBL/GenBank/DDBJ databases">
        <title>Genome sequencing of Runella.</title>
        <authorList>
            <person name="Baek M.-G."/>
            <person name="Yi H."/>
        </authorList>
    </citation>
    <scope>NUCLEOTIDE SEQUENCE [LARGE SCALE GENOMIC DNA]</scope>
    <source>
        <strain evidence="2 3">HYN0085</strain>
    </source>
</reference>
<evidence type="ECO:0000313" key="2">
    <source>
        <dbReference type="EMBL" id="AXE19283.1"/>
    </source>
</evidence>
<keyword evidence="1" id="KW-1133">Transmembrane helix</keyword>
<keyword evidence="1" id="KW-0472">Membrane</keyword>
<evidence type="ECO:0000256" key="1">
    <source>
        <dbReference type="SAM" id="Phobius"/>
    </source>
</evidence>
<protein>
    <recommendedName>
        <fullName evidence="4">Lipopolysaccharide biosynthesis protein</fullName>
    </recommendedName>
</protein>
<dbReference type="OrthoDB" id="927034at2"/>
<dbReference type="AlphaFoldDB" id="A0A344TKW2"/>
<name>A0A344TKW2_9BACT</name>
<dbReference type="EMBL" id="CP030850">
    <property type="protein sequence ID" value="AXE19283.1"/>
    <property type="molecule type" value="Genomic_DNA"/>
</dbReference>
<dbReference type="Proteomes" id="UP000251993">
    <property type="component" value="Chromosome"/>
</dbReference>
<evidence type="ECO:0008006" key="4">
    <source>
        <dbReference type="Google" id="ProtNLM"/>
    </source>
</evidence>
<evidence type="ECO:0000313" key="3">
    <source>
        <dbReference type="Proteomes" id="UP000251993"/>
    </source>
</evidence>
<keyword evidence="1" id="KW-0812">Transmembrane</keyword>
<feature type="transmembrane region" description="Helical" evidence="1">
    <location>
        <begin position="31"/>
        <end position="48"/>
    </location>
</feature>
<sequence length="360" mass="40613">MEQQQQEQVTLTPKLIFQKIIQTKDLILKNWWLILILAGIGTAVGYYVDSEKNKRVQYISEIIFNVTGAGASQDLGGLGSLLGGMGGGRGDAGLFTGENLFYVIKTRPVLERALLTPITLSNGKKELFVNYYLDSTFIRQDDWGDFLKEWLPVRIQHTKRDSMSRLERQVFDGALNKIRDREITIGQPNIKTAFYELTVSMENETVSKVFIELLLSTVERVYQETQTRKSREMMGIMRARVDSLGRVLNRTESQLAKTTAINVEAVAPTAKVAEGRLTRSTSFVTALYLEASRSLENLQMSIVKESPLFTIIEPVVLPLETKLFTRENTKFGAILGVIVAIIFVLAKQTYSEALRDMKKK</sequence>
<proteinExistence type="predicted"/>
<dbReference type="RefSeq" id="WP_114068066.1">
    <property type="nucleotide sequence ID" value="NZ_CP030850.1"/>
</dbReference>
<organism evidence="2 3">
    <name type="scientific">Runella rosea</name>
    <dbReference type="NCBI Taxonomy" id="2259595"/>
    <lineage>
        <taxon>Bacteria</taxon>
        <taxon>Pseudomonadati</taxon>
        <taxon>Bacteroidota</taxon>
        <taxon>Cytophagia</taxon>
        <taxon>Cytophagales</taxon>
        <taxon>Spirosomataceae</taxon>
        <taxon>Runella</taxon>
    </lineage>
</organism>
<accession>A0A344TKW2</accession>